<proteinExistence type="predicted"/>
<organism evidence="1">
    <name type="scientific">Anguilla anguilla</name>
    <name type="common">European freshwater eel</name>
    <name type="synonym">Muraena anguilla</name>
    <dbReference type="NCBI Taxonomy" id="7936"/>
    <lineage>
        <taxon>Eukaryota</taxon>
        <taxon>Metazoa</taxon>
        <taxon>Chordata</taxon>
        <taxon>Craniata</taxon>
        <taxon>Vertebrata</taxon>
        <taxon>Euteleostomi</taxon>
        <taxon>Actinopterygii</taxon>
        <taxon>Neopterygii</taxon>
        <taxon>Teleostei</taxon>
        <taxon>Anguilliformes</taxon>
        <taxon>Anguillidae</taxon>
        <taxon>Anguilla</taxon>
    </lineage>
</organism>
<reference evidence="1" key="1">
    <citation type="submission" date="2014-11" db="EMBL/GenBank/DDBJ databases">
        <authorList>
            <person name="Amaro Gonzalez C."/>
        </authorList>
    </citation>
    <scope>NUCLEOTIDE SEQUENCE</scope>
</reference>
<dbReference type="EMBL" id="GBXM01057133">
    <property type="protein sequence ID" value="JAH51444.1"/>
    <property type="molecule type" value="Transcribed_RNA"/>
</dbReference>
<accession>A0A0E9TCN5</accession>
<sequence length="34" mass="3575">MHTQVCPCFSDMDVEVRVSATPCAGGLDCTEGSQ</sequence>
<dbReference type="AlphaFoldDB" id="A0A0E9TCN5"/>
<reference evidence="1" key="2">
    <citation type="journal article" date="2015" name="Fish Shellfish Immunol.">
        <title>Early steps in the European eel (Anguilla anguilla)-Vibrio vulnificus interaction in the gills: Role of the RtxA13 toxin.</title>
        <authorList>
            <person name="Callol A."/>
            <person name="Pajuelo D."/>
            <person name="Ebbesson L."/>
            <person name="Teles M."/>
            <person name="MacKenzie S."/>
            <person name="Amaro C."/>
        </authorList>
    </citation>
    <scope>NUCLEOTIDE SEQUENCE</scope>
</reference>
<evidence type="ECO:0000313" key="1">
    <source>
        <dbReference type="EMBL" id="JAH51444.1"/>
    </source>
</evidence>
<protein>
    <submittedName>
        <fullName evidence="1">Uncharacterized protein</fullName>
    </submittedName>
</protein>
<name>A0A0E9TCN5_ANGAN</name>